<dbReference type="PANTHER" id="PTHR11505">
    <property type="entry name" value="L1 TRANSPOSABLE ELEMENT-RELATED"/>
    <property type="match status" value="1"/>
</dbReference>
<accession>A0A1A8RZ91</accession>
<organism evidence="1">
    <name type="scientific">Nothobranchius rachovii</name>
    <name type="common">bluefin notho</name>
    <dbReference type="NCBI Taxonomy" id="451742"/>
    <lineage>
        <taxon>Eukaryota</taxon>
        <taxon>Metazoa</taxon>
        <taxon>Chordata</taxon>
        <taxon>Craniata</taxon>
        <taxon>Vertebrata</taxon>
        <taxon>Euteleostomi</taxon>
        <taxon>Actinopterygii</taxon>
        <taxon>Neopterygii</taxon>
        <taxon>Teleostei</taxon>
        <taxon>Neoteleostei</taxon>
        <taxon>Acanthomorphata</taxon>
        <taxon>Ovalentaria</taxon>
        <taxon>Atherinomorphae</taxon>
        <taxon>Cyprinodontiformes</taxon>
        <taxon>Nothobranchiidae</taxon>
        <taxon>Nothobranchius</taxon>
    </lineage>
</organism>
<reference evidence="1" key="1">
    <citation type="submission" date="2016-05" db="EMBL/GenBank/DDBJ databases">
        <authorList>
            <person name="Lavstsen T."/>
            <person name="Jespersen J.S."/>
        </authorList>
    </citation>
    <scope>NUCLEOTIDE SEQUENCE</scope>
    <source>
        <tissue evidence="1">Brain</tissue>
    </source>
</reference>
<dbReference type="AlphaFoldDB" id="A0A1A8RZ91"/>
<sequence>METRVEEMEQRVGEVEEWSANAKEVLLQTVEEQQRMLAKLTDLETRSRRNNLRIFGIPEDQEADNPTEYVEKLLKTEL</sequence>
<feature type="non-terminal residue" evidence="1">
    <location>
        <position position="78"/>
    </location>
</feature>
<gene>
    <name evidence="1" type="primary">AL935274.1</name>
</gene>
<dbReference type="Gene3D" id="3.30.70.1820">
    <property type="entry name" value="L1 transposable element, RRM domain"/>
    <property type="match status" value="1"/>
</dbReference>
<dbReference type="EMBL" id="HAEH01020785">
    <property type="protein sequence ID" value="SBS11336.1"/>
    <property type="molecule type" value="Transcribed_RNA"/>
</dbReference>
<protein>
    <submittedName>
        <fullName evidence="1">Uncharacterized protein</fullName>
    </submittedName>
</protein>
<name>A0A1A8RZ91_9TELE</name>
<evidence type="ECO:0000313" key="1">
    <source>
        <dbReference type="EMBL" id="SBS11336.1"/>
    </source>
</evidence>
<proteinExistence type="predicted"/>
<reference evidence="1" key="2">
    <citation type="submission" date="2016-06" db="EMBL/GenBank/DDBJ databases">
        <title>The genome of a short-lived fish provides insights into sex chromosome evolution and the genetic control of aging.</title>
        <authorList>
            <person name="Reichwald K."/>
            <person name="Felder M."/>
            <person name="Petzold A."/>
            <person name="Koch P."/>
            <person name="Groth M."/>
            <person name="Platzer M."/>
        </authorList>
    </citation>
    <scope>NUCLEOTIDE SEQUENCE</scope>
    <source>
        <tissue evidence="1">Brain</tissue>
    </source>
</reference>
<dbReference type="InterPro" id="IPR004244">
    <property type="entry name" value="Transposase_22"/>
</dbReference>